<accession>A0A8F2W0D9</accession>
<gene>
    <name evidence="3" type="ORF">CA7LBN_002189</name>
</gene>
<dbReference type="EMBL" id="CP076750">
    <property type="protein sequence ID" value="QWW23388.1"/>
    <property type="molecule type" value="Genomic_DNA"/>
</dbReference>
<feature type="transmembrane region" description="Helical" evidence="2">
    <location>
        <begin position="9"/>
        <end position="32"/>
    </location>
</feature>
<feature type="compositionally biased region" description="Polar residues" evidence="1">
    <location>
        <begin position="280"/>
        <end position="298"/>
    </location>
</feature>
<name>A0A8F2W0D9_CANAR</name>
<dbReference type="AlphaFoldDB" id="A0A8F2W0D9"/>
<reference evidence="3" key="1">
    <citation type="submission" date="2021-06" db="EMBL/GenBank/DDBJ databases">
        <title>Candida auris outbreak in lebanese hospital.</title>
        <authorList>
            <person name="Finianos M."/>
        </authorList>
    </citation>
    <scope>NUCLEOTIDE SEQUENCE</scope>
    <source>
        <strain evidence="3">CA7LBN</strain>
    </source>
</reference>
<protein>
    <submittedName>
        <fullName evidence="3">Uncharacterized protein</fullName>
    </submittedName>
</protein>
<feature type="transmembrane region" description="Helical" evidence="2">
    <location>
        <begin position="426"/>
        <end position="453"/>
    </location>
</feature>
<evidence type="ECO:0000256" key="1">
    <source>
        <dbReference type="SAM" id="MobiDB-lite"/>
    </source>
</evidence>
<proteinExistence type="predicted"/>
<feature type="transmembrane region" description="Helical" evidence="2">
    <location>
        <begin position="491"/>
        <end position="510"/>
    </location>
</feature>
<feature type="transmembrane region" description="Helical" evidence="2">
    <location>
        <begin position="459"/>
        <end position="479"/>
    </location>
</feature>
<sequence length="511" mass="57508">MLWGSFKYAVVPSMVFTCFAICASLFSLPIHLDVHQNVMVSSILTLLIPATSFLASAVKVRSPMLPEEPPEGFWDLFWLPLLLEAFKFFILLVASRIGGSQVILHHAITVATILSTFATVLTLLNTPYTERLYKKFYHYKSLWEDCCRNPLPVSKIMHKGSVTSLDSSESTLTNEAPQFSLDSFSSHSSKTLQHAQSMPIFSNSSQSHSDSLDQVYSVSPKNTLHVNSTEEPFEYDTGSHNPYDSLSRSKSFNAEILAEEVDPLRSVEANLETDSRLCHGSTSSGSLRSQELSFQEATSDGSSASSMSSRNSFLHWLHWLFPFSTRQKSKAFRRRVQRLQIKQKFSTYSLNNDNASLLSSNKSSSFGTIDLESQTPVTSHVRKFNCHDFYAFSKFSNANLDVWWSPTNLVDPVFQKFGVTFEEMSTFFFIAHIIELILAQFVSLFTLALPFIASILTSSMVLLFIVLMFVCHLFCTNFLKVQSECSYKINILLALLLRVCTFVGLVVVILL</sequence>
<evidence type="ECO:0000256" key="2">
    <source>
        <dbReference type="SAM" id="Phobius"/>
    </source>
</evidence>
<organism evidence="3">
    <name type="scientific">Candidozyma auris</name>
    <name type="common">Yeast</name>
    <name type="synonym">Candida auris</name>
    <dbReference type="NCBI Taxonomy" id="498019"/>
    <lineage>
        <taxon>Eukaryota</taxon>
        <taxon>Fungi</taxon>
        <taxon>Dikarya</taxon>
        <taxon>Ascomycota</taxon>
        <taxon>Saccharomycotina</taxon>
        <taxon>Pichiomycetes</taxon>
        <taxon>Metschnikowiaceae</taxon>
        <taxon>Candidozyma</taxon>
    </lineage>
</organism>
<keyword evidence="2" id="KW-1133">Transmembrane helix</keyword>
<evidence type="ECO:0000313" key="3">
    <source>
        <dbReference type="EMBL" id="QWW23388.1"/>
    </source>
</evidence>
<feature type="region of interest" description="Disordered" evidence="1">
    <location>
        <begin position="276"/>
        <end position="303"/>
    </location>
</feature>
<dbReference type="Proteomes" id="UP000825438">
    <property type="component" value="Chromosome II"/>
</dbReference>
<feature type="transmembrane region" description="Helical" evidence="2">
    <location>
        <begin position="76"/>
        <end position="97"/>
    </location>
</feature>
<keyword evidence="2" id="KW-0812">Transmembrane</keyword>
<feature type="transmembrane region" description="Helical" evidence="2">
    <location>
        <begin position="103"/>
        <end position="124"/>
    </location>
</feature>
<keyword evidence="2" id="KW-0472">Membrane</keyword>
<feature type="transmembrane region" description="Helical" evidence="2">
    <location>
        <begin position="38"/>
        <end position="55"/>
    </location>
</feature>